<dbReference type="CDD" id="cd02440">
    <property type="entry name" value="AdoMet_MTases"/>
    <property type="match status" value="1"/>
</dbReference>
<sequence>MIKNARNRYKRMFWVVGLVAIASYFSWVFYHKQSLDNEANRLSNLLNLQPGAVVAEIGAGNGDLTVRIAQHIGSSGKIYSTELNPQQLNAIQNNVKKHNLTNVQVIQGAVDRTNLPPECCDAIFMRGVYHHFTQPEHMNESLRRSLQPQGLLAIADFPPNWFSNFWKLEGVSANRGGHGIEKELLIEEVTQAGFEVVQVVDDWEGNLYNVLFRKPNSSLK</sequence>
<dbReference type="Proteomes" id="UP000441797">
    <property type="component" value="Unassembled WGS sequence"/>
</dbReference>
<keyword evidence="1" id="KW-1133">Transmembrane helix</keyword>
<name>A0A6N8FV88_9CHRO</name>
<dbReference type="Gene3D" id="3.40.50.150">
    <property type="entry name" value="Vaccinia Virus protein VP39"/>
    <property type="match status" value="1"/>
</dbReference>
<feature type="domain" description="Methyltransferase" evidence="2">
    <location>
        <begin position="50"/>
        <end position="158"/>
    </location>
</feature>
<dbReference type="InterPro" id="IPR025714">
    <property type="entry name" value="Methyltranfer_dom"/>
</dbReference>
<organism evidence="3 4">
    <name type="scientific">Gloeocapsopsis dulcis AAB1 = 1H9</name>
    <dbReference type="NCBI Taxonomy" id="1433147"/>
    <lineage>
        <taxon>Bacteria</taxon>
        <taxon>Bacillati</taxon>
        <taxon>Cyanobacteriota</taxon>
        <taxon>Cyanophyceae</taxon>
        <taxon>Oscillatoriophycideae</taxon>
        <taxon>Chroococcales</taxon>
        <taxon>Chroococcaceae</taxon>
        <taxon>Gloeocapsopsis</taxon>
        <taxon>Gloeocapsopsis dulcis</taxon>
    </lineage>
</organism>
<proteinExistence type="predicted"/>
<feature type="transmembrane region" description="Helical" evidence="1">
    <location>
        <begin position="12"/>
        <end position="30"/>
    </location>
</feature>
<protein>
    <recommendedName>
        <fullName evidence="2">Methyltransferase domain-containing protein</fullName>
    </recommendedName>
</protein>
<keyword evidence="1" id="KW-0472">Membrane</keyword>
<dbReference type="SUPFAM" id="SSF53335">
    <property type="entry name" value="S-adenosyl-L-methionine-dependent methyltransferases"/>
    <property type="match status" value="1"/>
</dbReference>
<keyword evidence="4" id="KW-1185">Reference proteome</keyword>
<accession>A0A6N8FV88</accession>
<dbReference type="InterPro" id="IPR029063">
    <property type="entry name" value="SAM-dependent_MTases_sf"/>
</dbReference>
<dbReference type="AlphaFoldDB" id="A0A6N8FV88"/>
<evidence type="ECO:0000256" key="1">
    <source>
        <dbReference type="SAM" id="Phobius"/>
    </source>
</evidence>
<evidence type="ECO:0000313" key="3">
    <source>
        <dbReference type="EMBL" id="MUL37040.1"/>
    </source>
</evidence>
<comment type="caution">
    <text evidence="3">The sequence shown here is derived from an EMBL/GenBank/DDBJ whole genome shotgun (WGS) entry which is preliminary data.</text>
</comment>
<keyword evidence="1" id="KW-0812">Transmembrane</keyword>
<dbReference type="PANTHER" id="PTHR43861">
    <property type="entry name" value="TRANS-ACONITATE 2-METHYLTRANSFERASE-RELATED"/>
    <property type="match status" value="1"/>
</dbReference>
<evidence type="ECO:0000313" key="4">
    <source>
        <dbReference type="Proteomes" id="UP000441797"/>
    </source>
</evidence>
<evidence type="ECO:0000259" key="2">
    <source>
        <dbReference type="Pfam" id="PF13847"/>
    </source>
</evidence>
<gene>
    <name evidence="3" type="ORF">BWI75_11965</name>
</gene>
<dbReference type="Pfam" id="PF13847">
    <property type="entry name" value="Methyltransf_31"/>
    <property type="match status" value="1"/>
</dbReference>
<dbReference type="OrthoDB" id="4035289at2"/>
<dbReference type="RefSeq" id="WP_105219751.1">
    <property type="nucleotide sequence ID" value="NZ_CAWNSU010000046.1"/>
</dbReference>
<dbReference type="EMBL" id="NAPY01000016">
    <property type="protein sequence ID" value="MUL37040.1"/>
    <property type="molecule type" value="Genomic_DNA"/>
</dbReference>
<reference evidence="3 4" key="1">
    <citation type="journal article" date="2019" name="Front. Microbiol.">
        <title>Genomic Features for Desiccation Tolerance and Sugar Biosynthesis in the Extremophile Gloeocapsopsis sp. UTEX B3054.</title>
        <authorList>
            <person name="Urrejola C."/>
            <person name="Alcorta J."/>
            <person name="Salas L."/>
            <person name="Vasquez M."/>
            <person name="Polz M.F."/>
            <person name="Vicuna R."/>
            <person name="Diez B."/>
        </authorList>
    </citation>
    <scope>NUCLEOTIDE SEQUENCE [LARGE SCALE GENOMIC DNA]</scope>
    <source>
        <strain evidence="3 4">1H9</strain>
    </source>
</reference>